<keyword evidence="1" id="KW-0472">Membrane</keyword>
<keyword evidence="1" id="KW-1133">Transmembrane helix</keyword>
<keyword evidence="1" id="KW-0812">Transmembrane</keyword>
<dbReference type="CDD" id="cd00143">
    <property type="entry name" value="PP2Cc"/>
    <property type="match status" value="1"/>
</dbReference>
<dbReference type="Gene3D" id="3.60.40.10">
    <property type="entry name" value="PPM-type phosphatase domain"/>
    <property type="match status" value="1"/>
</dbReference>
<dbReference type="SMART" id="SM00331">
    <property type="entry name" value="PP2C_SIG"/>
    <property type="match status" value="1"/>
</dbReference>
<dbReference type="RefSeq" id="WP_187716231.1">
    <property type="nucleotide sequence ID" value="NZ_JACTAH010000001.1"/>
</dbReference>
<sequence>MRRTKSRTGQAGHIGGRAEQQDHAACFASADGRCHLLVVADGMGGRTGGELAARTVIDVAEALWNESAQRPDDPPAFLESLCQRAHAAIRQHAEDCGESAGATVVALLTTPERAWWVHVGDSRLYAFRDCRPVFRTEDHTLVQQLVRSGQIDEAEAAAHPEQHKLLRGLGGYDALQTTHGQMRVDPDTGFVLCTDGFWAKVAADEMAGLLLAEVLGDACAQWVGIAVARAGAESDNATVAVLQPAGRRSGFAYRQLWPLYAAGVLALAAFLFHAMR</sequence>
<dbReference type="InterPro" id="IPR001932">
    <property type="entry name" value="PPM-type_phosphatase-like_dom"/>
</dbReference>
<evidence type="ECO:0000313" key="3">
    <source>
        <dbReference type="EMBL" id="MBD8501368.1"/>
    </source>
</evidence>
<evidence type="ECO:0000313" key="4">
    <source>
        <dbReference type="Proteomes" id="UP000603602"/>
    </source>
</evidence>
<feature type="transmembrane region" description="Helical" evidence="1">
    <location>
        <begin position="257"/>
        <end position="275"/>
    </location>
</feature>
<organism evidence="3 4">
    <name type="scientific">Thauera sedimentorum</name>
    <dbReference type="NCBI Taxonomy" id="2767595"/>
    <lineage>
        <taxon>Bacteria</taxon>
        <taxon>Pseudomonadati</taxon>
        <taxon>Pseudomonadota</taxon>
        <taxon>Betaproteobacteria</taxon>
        <taxon>Rhodocyclales</taxon>
        <taxon>Zoogloeaceae</taxon>
        <taxon>Thauera</taxon>
    </lineage>
</organism>
<dbReference type="EMBL" id="JACYTO010000001">
    <property type="protein sequence ID" value="MBD8501368.1"/>
    <property type="molecule type" value="Genomic_DNA"/>
</dbReference>
<evidence type="ECO:0000259" key="2">
    <source>
        <dbReference type="PROSITE" id="PS51746"/>
    </source>
</evidence>
<evidence type="ECO:0000256" key="1">
    <source>
        <dbReference type="SAM" id="Phobius"/>
    </source>
</evidence>
<comment type="caution">
    <text evidence="3">The sequence shown here is derived from an EMBL/GenBank/DDBJ whole genome shotgun (WGS) entry which is preliminary data.</text>
</comment>
<dbReference type="SUPFAM" id="SSF81606">
    <property type="entry name" value="PP2C-like"/>
    <property type="match status" value="1"/>
</dbReference>
<dbReference type="SMART" id="SM00332">
    <property type="entry name" value="PP2Cc"/>
    <property type="match status" value="1"/>
</dbReference>
<proteinExistence type="predicted"/>
<name>A0ABR9B5T7_9RHOO</name>
<dbReference type="Pfam" id="PF13672">
    <property type="entry name" value="PP2C_2"/>
    <property type="match status" value="1"/>
</dbReference>
<protein>
    <submittedName>
        <fullName evidence="3">Serine/threonine-protein phosphatase</fullName>
    </submittedName>
</protein>
<keyword evidence="4" id="KW-1185">Reference proteome</keyword>
<gene>
    <name evidence="3" type="ORF">IFO67_00535</name>
</gene>
<feature type="domain" description="PPM-type phosphatase" evidence="2">
    <location>
        <begin position="7"/>
        <end position="244"/>
    </location>
</feature>
<dbReference type="Proteomes" id="UP000603602">
    <property type="component" value="Unassembled WGS sequence"/>
</dbReference>
<dbReference type="InterPro" id="IPR036457">
    <property type="entry name" value="PPM-type-like_dom_sf"/>
</dbReference>
<dbReference type="PROSITE" id="PS51746">
    <property type="entry name" value="PPM_2"/>
    <property type="match status" value="1"/>
</dbReference>
<reference evidence="4" key="1">
    <citation type="submission" date="2023-07" db="EMBL/GenBank/DDBJ databases">
        <title>Thauera sp. CAU 1555 isolated from sand of Yaerae Beach.</title>
        <authorList>
            <person name="Kim W."/>
        </authorList>
    </citation>
    <scope>NUCLEOTIDE SEQUENCE [LARGE SCALE GENOMIC DNA]</scope>
    <source>
        <strain evidence="4">CAU 1555</strain>
    </source>
</reference>
<accession>A0ABR9B5T7</accession>